<evidence type="ECO:0000313" key="3">
    <source>
        <dbReference type="Proteomes" id="UP000595362"/>
    </source>
</evidence>
<name>A0A7T5UHW2_9BACT</name>
<protein>
    <recommendedName>
        <fullName evidence="1">Competence protein CoiA nuclease-like domain-containing protein</fullName>
    </recommendedName>
</protein>
<organism evidence="2 3">
    <name type="scientific">Micavibrio aeruginosavorus</name>
    <dbReference type="NCBI Taxonomy" id="349221"/>
    <lineage>
        <taxon>Bacteria</taxon>
        <taxon>Pseudomonadati</taxon>
        <taxon>Bdellovibrionota</taxon>
        <taxon>Bdellovibrionia</taxon>
        <taxon>Bdellovibrionales</taxon>
        <taxon>Pseudobdellovibrionaceae</taxon>
        <taxon>Micavibrio</taxon>
    </lineage>
</organism>
<dbReference type="EMBL" id="CP066681">
    <property type="protein sequence ID" value="QQG36850.1"/>
    <property type="molecule type" value="Genomic_DNA"/>
</dbReference>
<dbReference type="InterPro" id="IPR010330">
    <property type="entry name" value="CoiA_nuc"/>
</dbReference>
<sequence>MGQIAYRADNGEIVEAFSLSDLDWEEICSSPAGTLLMPRTDWPAVPKTSIRGLRFFSHHAGYPEKLPAPKSYAHTRLQIDIARIARQLGFRAELETYGSEPSGSDWIADVLVESSKGARVAFEVQLSSQSLDDFIERSDRYKRSNINACWFISEKPVASRLCKALCHRNIEYYTATGNFLADDSKIVTFNIDMPSKDTYPESLPPIRFGRGKNIRRLSLAESIYGMMHNFPCWELPDWKWIES</sequence>
<dbReference type="AlphaFoldDB" id="A0A7T5UHW2"/>
<gene>
    <name evidence="2" type="ORF">HYS17_03500</name>
</gene>
<accession>A0A7T5UHW2</accession>
<evidence type="ECO:0000259" key="1">
    <source>
        <dbReference type="Pfam" id="PF06054"/>
    </source>
</evidence>
<dbReference type="Proteomes" id="UP000595362">
    <property type="component" value="Chromosome"/>
</dbReference>
<dbReference type="Pfam" id="PF06054">
    <property type="entry name" value="CoiA_nuc"/>
    <property type="match status" value="1"/>
</dbReference>
<evidence type="ECO:0000313" key="2">
    <source>
        <dbReference type="EMBL" id="QQG36850.1"/>
    </source>
</evidence>
<reference evidence="2 3" key="1">
    <citation type="submission" date="2020-07" db="EMBL/GenBank/DDBJ databases">
        <title>Huge and variable diversity of episymbiotic CPR bacteria and DPANN archaea in groundwater ecosystems.</title>
        <authorList>
            <person name="He C.Y."/>
            <person name="Keren R."/>
            <person name="Whittaker M."/>
            <person name="Farag I.F."/>
            <person name="Doudna J."/>
            <person name="Cate J.H.D."/>
            <person name="Banfield J.F."/>
        </authorList>
    </citation>
    <scope>NUCLEOTIDE SEQUENCE [LARGE SCALE GENOMIC DNA]</scope>
    <source>
        <strain evidence="2">NC_groundwater_70_Ag_B-0.1um_54_66</strain>
    </source>
</reference>
<feature type="domain" description="Competence protein CoiA nuclease-like" evidence="1">
    <location>
        <begin position="71"/>
        <end position="163"/>
    </location>
</feature>
<proteinExistence type="predicted"/>